<dbReference type="PANTHER" id="PTHR21174">
    <property type="match status" value="1"/>
</dbReference>
<dbReference type="RefSeq" id="WP_184029344.1">
    <property type="nucleotide sequence ID" value="NZ_JACHFN010000008.1"/>
</dbReference>
<comment type="caution">
    <text evidence="1">The sequence shown here is derived from an EMBL/GenBank/DDBJ whole genome shotgun (WGS) entry which is preliminary data.</text>
</comment>
<protein>
    <submittedName>
        <fullName evidence="1">Putative metal-dependent HD superfamily phosphohydrolase</fullName>
    </submittedName>
</protein>
<dbReference type="GO" id="GO:0016787">
    <property type="term" value="F:hydrolase activity"/>
    <property type="evidence" value="ECO:0007669"/>
    <property type="project" value="UniProtKB-KW"/>
</dbReference>
<dbReference type="SUPFAM" id="SSF109604">
    <property type="entry name" value="HD-domain/PDEase-like"/>
    <property type="match status" value="1"/>
</dbReference>
<keyword evidence="1" id="KW-0378">Hydrolase</keyword>
<proteinExistence type="predicted"/>
<gene>
    <name evidence="1" type="ORF">HNQ09_002332</name>
</gene>
<dbReference type="InterPro" id="IPR009218">
    <property type="entry name" value="HD_phosphohydro"/>
</dbReference>
<keyword evidence="2" id="KW-1185">Reference proteome</keyword>
<name>A0A7W8LQM3_9DEIO</name>
<dbReference type="PIRSF" id="PIRSF035170">
    <property type="entry name" value="HD_phosphohydro"/>
    <property type="match status" value="1"/>
</dbReference>
<sequence length="191" mass="20721">MTGPVGQPLVARAEAFARPFYAAPDRAYHDAAHVQQMLGAPASRGVLTPALRLAAWGHDLISDPQAGNNEARSADVFGKWLRAEDADPGLLRGVRALILVTQHTYPPSTRVEALLADADLGILGSDPQVFAAYDAAIRREYAFVPEAAYRAGRAQVLRTFLSRERLYWTPEFAGLEAQARANLSAAAQRLE</sequence>
<reference evidence="1 2" key="1">
    <citation type="submission" date="2020-08" db="EMBL/GenBank/DDBJ databases">
        <title>Genomic Encyclopedia of Type Strains, Phase IV (KMG-IV): sequencing the most valuable type-strain genomes for metagenomic binning, comparative biology and taxonomic classification.</title>
        <authorList>
            <person name="Goeker M."/>
        </authorList>
    </citation>
    <scope>NUCLEOTIDE SEQUENCE [LARGE SCALE GENOMIC DNA]</scope>
    <source>
        <strain evidence="1 2">DSM 101791</strain>
    </source>
</reference>
<dbReference type="PANTHER" id="PTHR21174:SF0">
    <property type="entry name" value="HD PHOSPHOHYDROLASE FAMILY PROTEIN-RELATED"/>
    <property type="match status" value="1"/>
</dbReference>
<dbReference type="EMBL" id="JACHFN010000008">
    <property type="protein sequence ID" value="MBB5234889.1"/>
    <property type="molecule type" value="Genomic_DNA"/>
</dbReference>
<dbReference type="Proteomes" id="UP000525389">
    <property type="component" value="Unassembled WGS sequence"/>
</dbReference>
<dbReference type="AlphaFoldDB" id="A0A7W8LQM3"/>
<accession>A0A7W8LQM3</accession>
<organism evidence="1 2">
    <name type="scientific">Deinococcus budaensis</name>
    <dbReference type="NCBI Taxonomy" id="1665626"/>
    <lineage>
        <taxon>Bacteria</taxon>
        <taxon>Thermotogati</taxon>
        <taxon>Deinococcota</taxon>
        <taxon>Deinococci</taxon>
        <taxon>Deinococcales</taxon>
        <taxon>Deinococcaceae</taxon>
        <taxon>Deinococcus</taxon>
    </lineage>
</organism>
<evidence type="ECO:0000313" key="1">
    <source>
        <dbReference type="EMBL" id="MBB5234889.1"/>
    </source>
</evidence>
<evidence type="ECO:0000313" key="2">
    <source>
        <dbReference type="Proteomes" id="UP000525389"/>
    </source>
</evidence>